<evidence type="ECO:0008006" key="3">
    <source>
        <dbReference type="Google" id="ProtNLM"/>
    </source>
</evidence>
<proteinExistence type="predicted"/>
<dbReference type="Proteomes" id="UP001234178">
    <property type="component" value="Unassembled WGS sequence"/>
</dbReference>
<evidence type="ECO:0000313" key="1">
    <source>
        <dbReference type="EMBL" id="KAK4011477.1"/>
    </source>
</evidence>
<keyword evidence="2" id="KW-1185">Reference proteome</keyword>
<gene>
    <name evidence="1" type="ORF">OUZ56_020595</name>
</gene>
<organism evidence="1 2">
    <name type="scientific">Daphnia magna</name>
    <dbReference type="NCBI Taxonomy" id="35525"/>
    <lineage>
        <taxon>Eukaryota</taxon>
        <taxon>Metazoa</taxon>
        <taxon>Ecdysozoa</taxon>
        <taxon>Arthropoda</taxon>
        <taxon>Crustacea</taxon>
        <taxon>Branchiopoda</taxon>
        <taxon>Diplostraca</taxon>
        <taxon>Cladocera</taxon>
        <taxon>Anomopoda</taxon>
        <taxon>Daphniidae</taxon>
        <taxon>Daphnia</taxon>
    </lineage>
</organism>
<reference evidence="1 2" key="1">
    <citation type="journal article" date="2023" name="Nucleic Acids Res.">
        <title>The hologenome of Daphnia magna reveals possible DNA methylation and microbiome-mediated evolution of the host genome.</title>
        <authorList>
            <person name="Chaturvedi A."/>
            <person name="Li X."/>
            <person name="Dhandapani V."/>
            <person name="Marshall H."/>
            <person name="Kissane S."/>
            <person name="Cuenca-Cambronero M."/>
            <person name="Asole G."/>
            <person name="Calvet F."/>
            <person name="Ruiz-Romero M."/>
            <person name="Marangio P."/>
            <person name="Guigo R."/>
            <person name="Rago D."/>
            <person name="Mirbahai L."/>
            <person name="Eastwood N."/>
            <person name="Colbourne J.K."/>
            <person name="Zhou J."/>
            <person name="Mallon E."/>
            <person name="Orsini L."/>
        </authorList>
    </citation>
    <scope>NUCLEOTIDE SEQUENCE [LARGE SCALE GENOMIC DNA]</scope>
    <source>
        <strain evidence="1">LRV0_1</strain>
    </source>
</reference>
<sequence length="75" mass="8688">MSKRRWYGSPFVASLGVVFSLESTCRKCTARWVQQHFVVAPERREPVVQTLIGRCPIVMYRMSKCRELATKSLKP</sequence>
<protein>
    <recommendedName>
        <fullName evidence="3">Secreted protein</fullName>
    </recommendedName>
</protein>
<name>A0ABQ9ZEW6_9CRUS</name>
<dbReference type="EMBL" id="JAOYFB010000003">
    <property type="protein sequence ID" value="KAK4011477.1"/>
    <property type="molecule type" value="Genomic_DNA"/>
</dbReference>
<comment type="caution">
    <text evidence="1">The sequence shown here is derived from an EMBL/GenBank/DDBJ whole genome shotgun (WGS) entry which is preliminary data.</text>
</comment>
<evidence type="ECO:0000313" key="2">
    <source>
        <dbReference type="Proteomes" id="UP001234178"/>
    </source>
</evidence>
<accession>A0ABQ9ZEW6</accession>